<dbReference type="Proteomes" id="UP000799770">
    <property type="component" value="Unassembled WGS sequence"/>
</dbReference>
<evidence type="ECO:0000256" key="2">
    <source>
        <dbReference type="ARBA" id="ARBA00023002"/>
    </source>
</evidence>
<evidence type="ECO:0000256" key="4">
    <source>
        <dbReference type="SAM" id="MobiDB-lite"/>
    </source>
</evidence>
<dbReference type="PANTHER" id="PTHR33365">
    <property type="entry name" value="YALI0B05434P"/>
    <property type="match status" value="1"/>
</dbReference>
<reference evidence="6" key="1">
    <citation type="journal article" date="2020" name="Stud. Mycol.">
        <title>101 Dothideomycetes genomes: a test case for predicting lifestyles and emergence of pathogens.</title>
        <authorList>
            <person name="Haridas S."/>
            <person name="Albert R."/>
            <person name="Binder M."/>
            <person name="Bloem J."/>
            <person name="Labutti K."/>
            <person name="Salamov A."/>
            <person name="Andreopoulos B."/>
            <person name="Baker S."/>
            <person name="Barry K."/>
            <person name="Bills G."/>
            <person name="Bluhm B."/>
            <person name="Cannon C."/>
            <person name="Castanera R."/>
            <person name="Culley D."/>
            <person name="Daum C."/>
            <person name="Ezra D."/>
            <person name="Gonzalez J."/>
            <person name="Henrissat B."/>
            <person name="Kuo A."/>
            <person name="Liang C."/>
            <person name="Lipzen A."/>
            <person name="Lutzoni F."/>
            <person name="Magnuson J."/>
            <person name="Mondo S."/>
            <person name="Nolan M."/>
            <person name="Ohm R."/>
            <person name="Pangilinan J."/>
            <person name="Park H.-J."/>
            <person name="Ramirez L."/>
            <person name="Alfaro M."/>
            <person name="Sun H."/>
            <person name="Tritt A."/>
            <person name="Yoshinaga Y."/>
            <person name="Zwiers L.-H."/>
            <person name="Turgeon B."/>
            <person name="Goodwin S."/>
            <person name="Spatafora J."/>
            <person name="Crous P."/>
            <person name="Grigoriev I."/>
        </authorList>
    </citation>
    <scope>NUCLEOTIDE SEQUENCE</scope>
    <source>
        <strain evidence="6">CBS 627.86</strain>
    </source>
</reference>
<keyword evidence="5" id="KW-0472">Membrane</keyword>
<dbReference type="GO" id="GO:0016491">
    <property type="term" value="F:oxidoreductase activity"/>
    <property type="evidence" value="ECO:0007669"/>
    <property type="project" value="UniProtKB-KW"/>
</dbReference>
<keyword evidence="5" id="KW-0812">Transmembrane</keyword>
<evidence type="ECO:0000256" key="5">
    <source>
        <dbReference type="SAM" id="Phobius"/>
    </source>
</evidence>
<evidence type="ECO:0000256" key="3">
    <source>
        <dbReference type="ARBA" id="ARBA00035112"/>
    </source>
</evidence>
<dbReference type="OrthoDB" id="3687641at2759"/>
<keyword evidence="2" id="KW-0560">Oxidoreductase</keyword>
<dbReference type="AlphaFoldDB" id="A0A6A5ZF67"/>
<dbReference type="EMBL" id="ML977319">
    <property type="protein sequence ID" value="KAF2117367.1"/>
    <property type="molecule type" value="Genomic_DNA"/>
</dbReference>
<evidence type="ECO:0000313" key="7">
    <source>
        <dbReference type="Proteomes" id="UP000799770"/>
    </source>
</evidence>
<gene>
    <name evidence="6" type="ORF">BDV96DRAFT_644791</name>
</gene>
<comment type="pathway">
    <text evidence="1">Mycotoxin biosynthesis.</text>
</comment>
<feature type="compositionally biased region" description="Low complexity" evidence="4">
    <location>
        <begin position="1"/>
        <end position="17"/>
    </location>
</feature>
<feature type="transmembrane region" description="Helical" evidence="5">
    <location>
        <begin position="36"/>
        <end position="57"/>
    </location>
</feature>
<proteinExistence type="inferred from homology"/>
<accession>A0A6A5ZF67</accession>
<protein>
    <recommendedName>
        <fullName evidence="8">Tat pathway signal sequence</fullName>
    </recommendedName>
</protein>
<organism evidence="6 7">
    <name type="scientific">Lophiotrema nucula</name>
    <dbReference type="NCBI Taxonomy" id="690887"/>
    <lineage>
        <taxon>Eukaryota</taxon>
        <taxon>Fungi</taxon>
        <taxon>Dikarya</taxon>
        <taxon>Ascomycota</taxon>
        <taxon>Pezizomycotina</taxon>
        <taxon>Dothideomycetes</taxon>
        <taxon>Pleosporomycetidae</taxon>
        <taxon>Pleosporales</taxon>
        <taxon>Lophiotremataceae</taxon>
        <taxon>Lophiotrema</taxon>
    </lineage>
</organism>
<name>A0A6A5ZF67_9PLEO</name>
<evidence type="ECO:0000256" key="1">
    <source>
        <dbReference type="ARBA" id="ARBA00004685"/>
    </source>
</evidence>
<evidence type="ECO:0000313" key="6">
    <source>
        <dbReference type="EMBL" id="KAF2117367.1"/>
    </source>
</evidence>
<sequence length="237" mass="27349">MDSALYASLSSSDSQAEQQDKAPVKRHFSAEARARLWLALLGLLTIVLIVWSTVYFLHHPKDQWAKEISAWQRQKTSQTFAANELYTRAKSPETDAAWNALAPRGKGFVSLSPQQNPFDFDMEGNDRSLAVQTASIAVFHQLHCLNLLRKWHFRLLEQVLDHPTAPFNSTPELWHTTHCFDYLRQSLMCSADATPEWQLGAKLGTMGWGYRHECRDYEWLKDWAEKRCRWDIPGDLD</sequence>
<feature type="region of interest" description="Disordered" evidence="4">
    <location>
        <begin position="1"/>
        <end position="23"/>
    </location>
</feature>
<evidence type="ECO:0008006" key="8">
    <source>
        <dbReference type="Google" id="ProtNLM"/>
    </source>
</evidence>
<dbReference type="PANTHER" id="PTHR33365:SF11">
    <property type="entry name" value="TAT PATHWAY SIGNAL SEQUENCE"/>
    <property type="match status" value="1"/>
</dbReference>
<dbReference type="InterPro" id="IPR021765">
    <property type="entry name" value="UstYa-like"/>
</dbReference>
<comment type="similarity">
    <text evidence="3">Belongs to the ustYa family.</text>
</comment>
<dbReference type="GO" id="GO:0043386">
    <property type="term" value="P:mycotoxin biosynthetic process"/>
    <property type="evidence" value="ECO:0007669"/>
    <property type="project" value="InterPro"/>
</dbReference>
<dbReference type="Pfam" id="PF11807">
    <property type="entry name" value="UstYa"/>
    <property type="match status" value="1"/>
</dbReference>
<keyword evidence="7" id="KW-1185">Reference proteome</keyword>
<keyword evidence="5" id="KW-1133">Transmembrane helix</keyword>